<dbReference type="InterPro" id="IPR001810">
    <property type="entry name" value="F-box_dom"/>
</dbReference>
<dbReference type="EMBL" id="MK500579">
    <property type="protein sequence ID" value="QBK92604.1"/>
    <property type="molecule type" value="Genomic_DNA"/>
</dbReference>
<organism evidence="2">
    <name type="scientific">Pithovirus LCPAC401</name>
    <dbReference type="NCBI Taxonomy" id="2506595"/>
    <lineage>
        <taxon>Viruses</taxon>
        <taxon>Pithoviruses</taxon>
    </lineage>
</organism>
<dbReference type="InterPro" id="IPR036047">
    <property type="entry name" value="F-box-like_dom_sf"/>
</dbReference>
<dbReference type="Gene3D" id="1.20.1280.50">
    <property type="match status" value="1"/>
</dbReference>
<gene>
    <name evidence="2" type="ORF">LCPAC401_02420</name>
</gene>
<dbReference type="SUPFAM" id="SSF81383">
    <property type="entry name" value="F-box domain"/>
    <property type="match status" value="1"/>
</dbReference>
<protein>
    <submittedName>
        <fullName evidence="2">F-box family protein</fullName>
    </submittedName>
</protein>
<proteinExistence type="predicted"/>
<name>A0A481Z9M8_9VIRU</name>
<sequence>MASVSEILARFNLSRRDLNNVSLSQLRTIFQDLTIKEISKLCTVNKRFNTLCKDESFWRNKASDDYGIHKKYGNTWRQTARNMDKVNMINMNGVWIDGRTYKEILDDALQNGSSIIPELQKQYLLLYVDNYDDHFLQELQFDATNDDIRLNFISNAVLGRDYTDDELNDIYYIKNREINVLYAAVFTYNGMGLYLPGKPIFSTVGTALPSYEFIREMIDPILYVMQFSSFSDDRLATVTY</sequence>
<reference evidence="2" key="1">
    <citation type="journal article" date="2019" name="MBio">
        <title>Virus Genomes from Deep Sea Sediments Expand the Ocean Megavirome and Support Independent Origins of Viral Gigantism.</title>
        <authorList>
            <person name="Backstrom D."/>
            <person name="Yutin N."/>
            <person name="Jorgensen S.L."/>
            <person name="Dharamshi J."/>
            <person name="Homa F."/>
            <person name="Zaremba-Niedwiedzka K."/>
            <person name="Spang A."/>
            <person name="Wolf Y.I."/>
            <person name="Koonin E.V."/>
            <person name="Ettema T.J."/>
        </authorList>
    </citation>
    <scope>NUCLEOTIDE SEQUENCE</scope>
</reference>
<dbReference type="PROSITE" id="PS50181">
    <property type="entry name" value="FBOX"/>
    <property type="match status" value="1"/>
</dbReference>
<evidence type="ECO:0000259" key="1">
    <source>
        <dbReference type="PROSITE" id="PS50181"/>
    </source>
</evidence>
<evidence type="ECO:0000313" key="2">
    <source>
        <dbReference type="EMBL" id="QBK92604.1"/>
    </source>
</evidence>
<accession>A0A481Z9M8</accession>
<feature type="domain" description="F-box" evidence="1">
    <location>
        <begin position="15"/>
        <end position="61"/>
    </location>
</feature>